<evidence type="ECO:0000256" key="8">
    <source>
        <dbReference type="RuleBase" id="RU004335"/>
    </source>
</evidence>
<dbReference type="PROSITE" id="PS00587">
    <property type="entry name" value="GLYCOSYL_HYDROL_F17"/>
    <property type="match status" value="1"/>
</dbReference>
<dbReference type="GO" id="GO:0046872">
    <property type="term" value="F:metal ion binding"/>
    <property type="evidence" value="ECO:0007669"/>
    <property type="project" value="UniProtKB-KW"/>
</dbReference>
<comment type="similarity">
    <text evidence="1 8">Belongs to the glycosyl hydrolase 17 family.</text>
</comment>
<dbReference type="SUPFAM" id="SSF51445">
    <property type="entry name" value="(Trans)glycosidases"/>
    <property type="match status" value="1"/>
</dbReference>
<dbReference type="Gene3D" id="3.20.20.80">
    <property type="entry name" value="Glycosidases"/>
    <property type="match status" value="1"/>
</dbReference>
<dbReference type="Gene3D" id="2.10.110.10">
    <property type="entry name" value="Cysteine Rich Protein"/>
    <property type="match status" value="1"/>
</dbReference>
<evidence type="ECO:0000256" key="4">
    <source>
        <dbReference type="ARBA" id="ARBA00022833"/>
    </source>
</evidence>
<evidence type="ECO:0000256" key="2">
    <source>
        <dbReference type="ARBA" id="ARBA00022723"/>
    </source>
</evidence>
<evidence type="ECO:0000256" key="10">
    <source>
        <dbReference type="SAM" id="SignalP"/>
    </source>
</evidence>
<keyword evidence="2 7" id="KW-0479">Metal-binding</keyword>
<dbReference type="InterPro" id="IPR044965">
    <property type="entry name" value="Glyco_hydro_17_plant"/>
</dbReference>
<dbReference type="Pfam" id="PF00332">
    <property type="entry name" value="Glyco_hydro_17"/>
    <property type="match status" value="1"/>
</dbReference>
<dbReference type="SMART" id="SM00132">
    <property type="entry name" value="LIM"/>
    <property type="match status" value="1"/>
</dbReference>
<evidence type="ECO:0000256" key="3">
    <source>
        <dbReference type="ARBA" id="ARBA00022801"/>
    </source>
</evidence>
<name>A0AAE1X144_9LAMI</name>
<gene>
    <name evidence="12" type="ORF">Sango_0703100</name>
</gene>
<dbReference type="Pfam" id="PF00412">
    <property type="entry name" value="LIM"/>
    <property type="match status" value="1"/>
</dbReference>
<evidence type="ECO:0000256" key="9">
    <source>
        <dbReference type="RuleBase" id="RU004336"/>
    </source>
</evidence>
<dbReference type="InterPro" id="IPR001781">
    <property type="entry name" value="Znf_LIM"/>
</dbReference>
<comment type="caution">
    <text evidence="12">The sequence shown here is derived from an EMBL/GenBank/DDBJ whole genome shotgun (WGS) entry which is preliminary data.</text>
</comment>
<dbReference type="SUPFAM" id="SSF57716">
    <property type="entry name" value="Glucocorticoid receptor-like (DNA-binding domain)"/>
    <property type="match status" value="2"/>
</dbReference>
<feature type="chain" id="PRO_5041954890" evidence="10">
    <location>
        <begin position="23"/>
        <end position="567"/>
    </location>
</feature>
<dbReference type="GO" id="GO:0004553">
    <property type="term" value="F:hydrolase activity, hydrolyzing O-glycosyl compounds"/>
    <property type="evidence" value="ECO:0007669"/>
    <property type="project" value="InterPro"/>
</dbReference>
<keyword evidence="13" id="KW-1185">Reference proteome</keyword>
<accession>A0AAE1X144</accession>
<dbReference type="PROSITE" id="PS50023">
    <property type="entry name" value="LIM_DOMAIN_2"/>
    <property type="match status" value="1"/>
</dbReference>
<dbReference type="PROSITE" id="PS00478">
    <property type="entry name" value="LIM_DOMAIN_1"/>
    <property type="match status" value="1"/>
</dbReference>
<evidence type="ECO:0000256" key="1">
    <source>
        <dbReference type="ARBA" id="ARBA00008773"/>
    </source>
</evidence>
<dbReference type="GO" id="GO:0005975">
    <property type="term" value="P:carbohydrate metabolic process"/>
    <property type="evidence" value="ECO:0007669"/>
    <property type="project" value="InterPro"/>
</dbReference>
<dbReference type="Proteomes" id="UP001289374">
    <property type="component" value="Unassembled WGS sequence"/>
</dbReference>
<feature type="domain" description="LIM zinc-binding" evidence="11">
    <location>
        <begin position="427"/>
        <end position="487"/>
    </location>
</feature>
<keyword evidence="6 9" id="KW-0326">Glycosidase</keyword>
<evidence type="ECO:0000313" key="12">
    <source>
        <dbReference type="EMBL" id="KAK4403345.1"/>
    </source>
</evidence>
<dbReference type="PANTHER" id="PTHR32227">
    <property type="entry name" value="GLUCAN ENDO-1,3-BETA-GLUCOSIDASE BG1-RELATED-RELATED"/>
    <property type="match status" value="1"/>
</dbReference>
<organism evidence="12 13">
    <name type="scientific">Sesamum angolense</name>
    <dbReference type="NCBI Taxonomy" id="2727404"/>
    <lineage>
        <taxon>Eukaryota</taxon>
        <taxon>Viridiplantae</taxon>
        <taxon>Streptophyta</taxon>
        <taxon>Embryophyta</taxon>
        <taxon>Tracheophyta</taxon>
        <taxon>Spermatophyta</taxon>
        <taxon>Magnoliopsida</taxon>
        <taxon>eudicotyledons</taxon>
        <taxon>Gunneridae</taxon>
        <taxon>Pentapetalae</taxon>
        <taxon>asterids</taxon>
        <taxon>lamiids</taxon>
        <taxon>Lamiales</taxon>
        <taxon>Pedaliaceae</taxon>
        <taxon>Sesamum</taxon>
    </lineage>
</organism>
<dbReference type="EMBL" id="JACGWL010000004">
    <property type="protein sequence ID" value="KAK4403345.1"/>
    <property type="molecule type" value="Genomic_DNA"/>
</dbReference>
<keyword evidence="4 7" id="KW-0862">Zinc</keyword>
<dbReference type="FunFam" id="2.10.110.10:FF:000002">
    <property type="entry name" value="LIM domain and actin-binding 1"/>
    <property type="match status" value="1"/>
</dbReference>
<evidence type="ECO:0000313" key="13">
    <source>
        <dbReference type="Proteomes" id="UP001289374"/>
    </source>
</evidence>
<reference evidence="12" key="2">
    <citation type="journal article" date="2024" name="Plant">
        <title>Genomic evolution and insights into agronomic trait innovations of Sesamum species.</title>
        <authorList>
            <person name="Miao H."/>
            <person name="Wang L."/>
            <person name="Qu L."/>
            <person name="Liu H."/>
            <person name="Sun Y."/>
            <person name="Le M."/>
            <person name="Wang Q."/>
            <person name="Wei S."/>
            <person name="Zheng Y."/>
            <person name="Lin W."/>
            <person name="Duan Y."/>
            <person name="Cao H."/>
            <person name="Xiong S."/>
            <person name="Wang X."/>
            <person name="Wei L."/>
            <person name="Li C."/>
            <person name="Ma Q."/>
            <person name="Ju M."/>
            <person name="Zhao R."/>
            <person name="Li G."/>
            <person name="Mu C."/>
            <person name="Tian Q."/>
            <person name="Mei H."/>
            <person name="Zhang T."/>
            <person name="Gao T."/>
            <person name="Zhang H."/>
        </authorList>
    </citation>
    <scope>NUCLEOTIDE SEQUENCE</scope>
    <source>
        <strain evidence="12">K16</strain>
    </source>
</reference>
<dbReference type="GO" id="GO:0051017">
    <property type="term" value="P:actin filament bundle assembly"/>
    <property type="evidence" value="ECO:0007669"/>
    <property type="project" value="UniProtKB-ARBA"/>
</dbReference>
<sequence>MFFQAKLLLCTTTLILLSVAVSTPSATTLGVTCNLSTPNLPPPEHVVSTLQSRRVSAVRLLDPTPAAVRAFAYTNISLILSVPNQLIQSFAANRSAATLWLHSHVLPFHPRTHISLISAGSDVLTTAATYDLTLDPSTALLPAMRNLRLSLLDLGIRTISVSTTFSFIDILTTSFPPSSAEFQEPIGSLIIRPLLQFLDETNSSFLVNLYPYNVYRINSEIPIGYVLFQEHPFNFRDDVITGVRYWNLFDMMVDAVVAAMAVSGHENIPVIVAETGWPSEAEAQAAGNYAEMYLKGLVTHLRSGLGTPLRKEGVAEAYIYQLFDEGDSSRKNDKNGTTGAATSGITGAGQHWGIMYPNMTMKYNFDLSGSTRVTGNDKRWVKMILELAASLSDHLVHHLSFSVFKISLNNVKSCIIMAVDFVVSQLNKCKTCEKTVYSVELLSADGVSYHKSCFKCSHCKGTLKLSNYSSMEGVLYCKPHFEQLFKESGSFSKNFQSPAKVAEKKTPELTRLPSKTAGMFSGTQDKCATCGKTVYPLEKVKLDDFNSILLQHLVPSSELAISYIHDF</sequence>
<dbReference type="CDD" id="cd09440">
    <property type="entry name" value="LIM1_SF3"/>
    <property type="match status" value="1"/>
</dbReference>
<protein>
    <submittedName>
        <fullName evidence="12">LIM domain-containing protein WLIM2b</fullName>
    </submittedName>
</protein>
<feature type="signal peptide" evidence="10">
    <location>
        <begin position="1"/>
        <end position="22"/>
    </location>
</feature>
<keyword evidence="5 7" id="KW-0440">LIM domain</keyword>
<keyword evidence="3 9" id="KW-0378">Hydrolase</keyword>
<keyword evidence="10" id="KW-0732">Signal</keyword>
<proteinExistence type="inferred from homology"/>
<evidence type="ECO:0000256" key="6">
    <source>
        <dbReference type="ARBA" id="ARBA00023295"/>
    </source>
</evidence>
<dbReference type="AlphaFoldDB" id="A0AAE1X144"/>
<reference evidence="12" key="1">
    <citation type="submission" date="2020-06" db="EMBL/GenBank/DDBJ databases">
        <authorList>
            <person name="Li T."/>
            <person name="Hu X."/>
            <person name="Zhang T."/>
            <person name="Song X."/>
            <person name="Zhang H."/>
            <person name="Dai N."/>
            <person name="Sheng W."/>
            <person name="Hou X."/>
            <person name="Wei L."/>
        </authorList>
    </citation>
    <scope>NUCLEOTIDE SEQUENCE</scope>
    <source>
        <strain evidence="12">K16</strain>
        <tissue evidence="12">Leaf</tissue>
    </source>
</reference>
<dbReference type="GO" id="GO:0051015">
    <property type="term" value="F:actin filament binding"/>
    <property type="evidence" value="ECO:0007669"/>
    <property type="project" value="UniProtKB-ARBA"/>
</dbReference>
<dbReference type="InterPro" id="IPR017853">
    <property type="entry name" value="GH"/>
</dbReference>
<evidence type="ECO:0000259" key="11">
    <source>
        <dbReference type="PROSITE" id="PS50023"/>
    </source>
</evidence>
<evidence type="ECO:0000256" key="5">
    <source>
        <dbReference type="ARBA" id="ARBA00023038"/>
    </source>
</evidence>
<dbReference type="InterPro" id="IPR000490">
    <property type="entry name" value="Glyco_hydro_17"/>
</dbReference>
<evidence type="ECO:0000256" key="7">
    <source>
        <dbReference type="PROSITE-ProRule" id="PRU00125"/>
    </source>
</evidence>